<dbReference type="OrthoDB" id="329172at2"/>
<dbReference type="EMBL" id="MZXW01000053">
    <property type="protein sequence ID" value="RXT35196.1"/>
    <property type="molecule type" value="Genomic_DNA"/>
</dbReference>
<sequence>MKVLADTSIWVDHFRRADARLADLLDRGDIVTHPFVIGELLLGGMPRTSDMLDDLNTLPKATIANNDEVLDFIVKRKLAGLGIGYVDAHLLASTMLTTEASIWTHDKRLLAAARSLKLVADFQ</sequence>
<dbReference type="Gene3D" id="3.40.50.1010">
    <property type="entry name" value="5'-nuclease"/>
    <property type="match status" value="1"/>
</dbReference>
<proteinExistence type="predicted"/>
<dbReference type="RefSeq" id="WP_129275100.1">
    <property type="nucleotide sequence ID" value="NZ_MZXW01000053.1"/>
</dbReference>
<dbReference type="SUPFAM" id="SSF88723">
    <property type="entry name" value="PIN domain-like"/>
    <property type="match status" value="1"/>
</dbReference>
<gene>
    <name evidence="2" type="ORF">B5V03_35525</name>
</gene>
<dbReference type="InterPro" id="IPR002716">
    <property type="entry name" value="PIN_dom"/>
</dbReference>
<dbReference type="AlphaFoldDB" id="A0A4Q1UMF5"/>
<dbReference type="InterPro" id="IPR029060">
    <property type="entry name" value="PIN-like_dom_sf"/>
</dbReference>
<name>A0A4Q1UMF5_9BRAD</name>
<accession>A0A4Q1UMF5</accession>
<evidence type="ECO:0000313" key="3">
    <source>
        <dbReference type="Proteomes" id="UP000290819"/>
    </source>
</evidence>
<feature type="domain" description="PIN" evidence="1">
    <location>
        <begin position="4"/>
        <end position="113"/>
    </location>
</feature>
<comment type="caution">
    <text evidence="2">The sequence shown here is derived from an EMBL/GenBank/DDBJ whole genome shotgun (WGS) entry which is preliminary data.</text>
</comment>
<evidence type="ECO:0000259" key="1">
    <source>
        <dbReference type="Pfam" id="PF01850"/>
    </source>
</evidence>
<reference evidence="2 3" key="1">
    <citation type="submission" date="2017-03" db="EMBL/GenBank/DDBJ databases">
        <authorList>
            <person name="Safronova V.I."/>
            <person name="Sazanova A.L."/>
            <person name="Chirak E.R."/>
        </authorList>
    </citation>
    <scope>NUCLEOTIDE SEQUENCE [LARGE SCALE GENOMIC DNA]</scope>
    <source>
        <strain evidence="2 3">Opo-243</strain>
    </source>
</reference>
<dbReference type="Proteomes" id="UP000290819">
    <property type="component" value="Unassembled WGS sequence"/>
</dbReference>
<evidence type="ECO:0000313" key="2">
    <source>
        <dbReference type="EMBL" id="RXT35196.1"/>
    </source>
</evidence>
<keyword evidence="3" id="KW-1185">Reference proteome</keyword>
<organism evidence="2 3">
    <name type="scientific">Bradyrhizobium betae</name>
    <dbReference type="NCBI Taxonomy" id="244734"/>
    <lineage>
        <taxon>Bacteria</taxon>
        <taxon>Pseudomonadati</taxon>
        <taxon>Pseudomonadota</taxon>
        <taxon>Alphaproteobacteria</taxon>
        <taxon>Hyphomicrobiales</taxon>
        <taxon>Nitrobacteraceae</taxon>
        <taxon>Bradyrhizobium</taxon>
    </lineage>
</organism>
<dbReference type="Pfam" id="PF01850">
    <property type="entry name" value="PIN"/>
    <property type="match status" value="1"/>
</dbReference>
<protein>
    <submittedName>
        <fullName evidence="2">VapC toxin family PIN domain ribonuclease</fullName>
    </submittedName>
</protein>